<dbReference type="Proteomes" id="UP000602076">
    <property type="component" value="Unassembled WGS sequence"/>
</dbReference>
<feature type="transmembrane region" description="Helical" evidence="1">
    <location>
        <begin position="6"/>
        <end position="25"/>
    </location>
</feature>
<keyword evidence="1" id="KW-0472">Membrane</keyword>
<dbReference type="RefSeq" id="WP_190997371.1">
    <property type="nucleotide sequence ID" value="NZ_JACXSI010000011.1"/>
</dbReference>
<evidence type="ECO:0000256" key="1">
    <source>
        <dbReference type="SAM" id="Phobius"/>
    </source>
</evidence>
<evidence type="ECO:0000313" key="3">
    <source>
        <dbReference type="Proteomes" id="UP000602076"/>
    </source>
</evidence>
<keyword evidence="1" id="KW-0812">Transmembrane</keyword>
<dbReference type="EMBL" id="JACXSI010000011">
    <property type="protein sequence ID" value="MBD3107824.1"/>
    <property type="molecule type" value="Genomic_DNA"/>
</dbReference>
<reference evidence="2" key="1">
    <citation type="submission" date="2020-09" db="EMBL/GenBank/DDBJ databases">
        <title>Bacillus faecalis sp. nov., a moderately halophilic bacterium isolated from cow faeces.</title>
        <authorList>
            <person name="Jiang L."/>
            <person name="Lee J."/>
        </authorList>
    </citation>
    <scope>NUCLEOTIDE SEQUENCE</scope>
    <source>
        <strain evidence="2">AGMB 02131</strain>
    </source>
</reference>
<proteinExistence type="predicted"/>
<comment type="caution">
    <text evidence="2">The sequence shown here is derived from an EMBL/GenBank/DDBJ whole genome shotgun (WGS) entry which is preliminary data.</text>
</comment>
<keyword evidence="3" id="KW-1185">Reference proteome</keyword>
<feature type="transmembrane region" description="Helical" evidence="1">
    <location>
        <begin position="57"/>
        <end position="77"/>
    </location>
</feature>
<feature type="transmembrane region" description="Helical" evidence="1">
    <location>
        <begin position="32"/>
        <end position="51"/>
    </location>
</feature>
<keyword evidence="1" id="KW-1133">Transmembrane helix</keyword>
<sequence length="208" mass="22948">MFVNIGLLTVSILFLYFILHLLPLGLSSKGKLITVVLSGAIAVLCILSGAYLPAWQLIAATVLILLLSSYFIGNKLYSLIFIKEATRAGNHGIENTAMKVNFVSGVNVVNSIEDDQGMQLAVKEDSIDEVKFNSNSINEELVKVDLNNDLNVQESESNNVSLGEYEIEPLSFNQKPIDEKQNAEPIDNYVSPLNELFEEELKKEAIAK</sequence>
<name>A0A927CVA7_9BACI</name>
<evidence type="ECO:0000313" key="2">
    <source>
        <dbReference type="EMBL" id="MBD3107824.1"/>
    </source>
</evidence>
<dbReference type="AlphaFoldDB" id="A0A927CVA7"/>
<gene>
    <name evidence="2" type="ORF">IEO70_05545</name>
</gene>
<protein>
    <submittedName>
        <fullName evidence="2">Uncharacterized protein</fullName>
    </submittedName>
</protein>
<accession>A0A927CVA7</accession>
<organism evidence="2 3">
    <name type="scientific">Peribacillus faecalis</name>
    <dbReference type="NCBI Taxonomy" id="2772559"/>
    <lineage>
        <taxon>Bacteria</taxon>
        <taxon>Bacillati</taxon>
        <taxon>Bacillota</taxon>
        <taxon>Bacilli</taxon>
        <taxon>Bacillales</taxon>
        <taxon>Bacillaceae</taxon>
        <taxon>Peribacillus</taxon>
    </lineage>
</organism>